<reference evidence="1" key="1">
    <citation type="submission" date="2020-08" db="EMBL/GenBank/DDBJ databases">
        <title>Multicomponent nature underlies the extraordinary mechanical properties of spider dragline silk.</title>
        <authorList>
            <person name="Kono N."/>
            <person name="Nakamura H."/>
            <person name="Mori M."/>
            <person name="Yoshida Y."/>
            <person name="Ohtoshi R."/>
            <person name="Malay A.D."/>
            <person name="Moran D.A.P."/>
            <person name="Tomita M."/>
            <person name="Numata K."/>
            <person name="Arakawa K."/>
        </authorList>
    </citation>
    <scope>NUCLEOTIDE SEQUENCE</scope>
</reference>
<evidence type="ECO:0000313" key="1">
    <source>
        <dbReference type="EMBL" id="GFY07186.1"/>
    </source>
</evidence>
<proteinExistence type="predicted"/>
<protein>
    <submittedName>
        <fullName evidence="1">Uncharacterized protein</fullName>
    </submittedName>
</protein>
<evidence type="ECO:0000313" key="2">
    <source>
        <dbReference type="Proteomes" id="UP000887159"/>
    </source>
</evidence>
<keyword evidence="2" id="KW-1185">Reference proteome</keyword>
<dbReference type="EMBL" id="BMAU01021268">
    <property type="protein sequence ID" value="GFY07186.1"/>
    <property type="molecule type" value="Genomic_DNA"/>
</dbReference>
<comment type="caution">
    <text evidence="1">The sequence shown here is derived from an EMBL/GenBank/DDBJ whole genome shotgun (WGS) entry which is preliminary data.</text>
</comment>
<organism evidence="1 2">
    <name type="scientific">Trichonephila clavipes</name>
    <name type="common">Golden silk orbweaver</name>
    <name type="synonym">Nephila clavipes</name>
    <dbReference type="NCBI Taxonomy" id="2585209"/>
    <lineage>
        <taxon>Eukaryota</taxon>
        <taxon>Metazoa</taxon>
        <taxon>Ecdysozoa</taxon>
        <taxon>Arthropoda</taxon>
        <taxon>Chelicerata</taxon>
        <taxon>Arachnida</taxon>
        <taxon>Araneae</taxon>
        <taxon>Araneomorphae</taxon>
        <taxon>Entelegynae</taxon>
        <taxon>Araneoidea</taxon>
        <taxon>Nephilidae</taxon>
        <taxon>Trichonephila</taxon>
    </lineage>
</organism>
<dbReference type="AlphaFoldDB" id="A0A8X6S7L4"/>
<sequence length="108" mass="12052">MSRQKHFPARNFAFIEKREPMNGNSSCDGSRKQCHTSTCCEMPFFKMRNERSSITGWRCPAPPGGYKSSAKSSLRSSPLSIIVTSTIYGAAEQRNGTRCTKGREVPEN</sequence>
<accession>A0A8X6S7L4</accession>
<gene>
    <name evidence="1" type="ORF">TNCV_277331</name>
</gene>
<dbReference type="Proteomes" id="UP000887159">
    <property type="component" value="Unassembled WGS sequence"/>
</dbReference>
<name>A0A8X6S7L4_TRICX</name>